<sequence>MRHGHDTIRYDTASEPPPVVMAWHDSAVTAASDDSRDGFQPTIIQSTSIAISSKLRSTASLLSNRRANKLPSSMSVGSAITSPEPAHI</sequence>
<dbReference type="AlphaFoldDB" id="A0A9P5CJ28"/>
<proteinExistence type="predicted"/>
<evidence type="ECO:0000313" key="3">
    <source>
        <dbReference type="Proteomes" id="UP000801864"/>
    </source>
</evidence>
<gene>
    <name evidence="2" type="ORF">CFAM422_000786</name>
</gene>
<dbReference type="EMBL" id="QLNT01000001">
    <property type="protein sequence ID" value="KAF3077178.1"/>
    <property type="molecule type" value="Genomic_DNA"/>
</dbReference>
<protein>
    <submittedName>
        <fullName evidence="2">Uncharacterized protein</fullName>
    </submittedName>
</protein>
<feature type="compositionally biased region" description="Polar residues" evidence="1">
    <location>
        <begin position="66"/>
        <end position="81"/>
    </location>
</feature>
<evidence type="ECO:0000256" key="1">
    <source>
        <dbReference type="SAM" id="MobiDB-lite"/>
    </source>
</evidence>
<feature type="region of interest" description="Disordered" evidence="1">
    <location>
        <begin position="66"/>
        <end position="88"/>
    </location>
</feature>
<accession>A0A9P5CJ28</accession>
<organism evidence="2 3">
    <name type="scientific">Trichoderma lentiforme</name>
    <dbReference type="NCBI Taxonomy" id="1567552"/>
    <lineage>
        <taxon>Eukaryota</taxon>
        <taxon>Fungi</taxon>
        <taxon>Dikarya</taxon>
        <taxon>Ascomycota</taxon>
        <taxon>Pezizomycotina</taxon>
        <taxon>Sordariomycetes</taxon>
        <taxon>Hypocreomycetidae</taxon>
        <taxon>Hypocreales</taxon>
        <taxon>Hypocreaceae</taxon>
        <taxon>Trichoderma</taxon>
    </lineage>
</organism>
<name>A0A9P5CJ28_9HYPO</name>
<evidence type="ECO:0000313" key="2">
    <source>
        <dbReference type="EMBL" id="KAF3077178.1"/>
    </source>
</evidence>
<dbReference type="Proteomes" id="UP000801864">
    <property type="component" value="Unassembled WGS sequence"/>
</dbReference>
<keyword evidence="3" id="KW-1185">Reference proteome</keyword>
<reference evidence="2 3" key="1">
    <citation type="submission" date="2018-06" db="EMBL/GenBank/DDBJ databases">
        <title>Genome analysis of cellulolytic fungus Trichoderma lentiforme CFAM-422.</title>
        <authorList>
            <person name="Steindorff A.S."/>
            <person name="Formighieri E.F."/>
            <person name="Midorikawa G.E.O."/>
            <person name="Tamietti M.S."/>
            <person name="Ramos E.Z."/>
            <person name="Silva A.S."/>
            <person name="Bon E.P.S."/>
            <person name="Mendes T.D."/>
            <person name="Damaso M.C.T."/>
            <person name="Favaro L.C.L."/>
        </authorList>
    </citation>
    <scope>NUCLEOTIDE SEQUENCE [LARGE SCALE GENOMIC DNA]</scope>
    <source>
        <strain evidence="2 3">CFAM-422</strain>
    </source>
</reference>
<comment type="caution">
    <text evidence="2">The sequence shown here is derived from an EMBL/GenBank/DDBJ whole genome shotgun (WGS) entry which is preliminary data.</text>
</comment>